<protein>
    <submittedName>
        <fullName evidence="2">Uncharacterized protein</fullName>
    </submittedName>
</protein>
<reference evidence="2 3" key="1">
    <citation type="journal article" date="2020" name="Nature">
        <title>Six reference-quality genomes reveal evolution of bat adaptations.</title>
        <authorList>
            <person name="Jebb D."/>
            <person name="Huang Z."/>
            <person name="Pippel M."/>
            <person name="Hughes G.M."/>
            <person name="Lavrichenko K."/>
            <person name="Devanna P."/>
            <person name="Winkler S."/>
            <person name="Jermiin L.S."/>
            <person name="Skirmuntt E.C."/>
            <person name="Katzourakis A."/>
            <person name="Burkitt-Gray L."/>
            <person name="Ray D.A."/>
            <person name="Sullivan K.A.M."/>
            <person name="Roscito J.G."/>
            <person name="Kirilenko B.M."/>
            <person name="Davalos L.M."/>
            <person name="Corthals A.P."/>
            <person name="Power M.L."/>
            <person name="Jones G."/>
            <person name="Ransome R.D."/>
            <person name="Dechmann D.K.N."/>
            <person name="Locatelli A.G."/>
            <person name="Puechmaille S.J."/>
            <person name="Fedrigo O."/>
            <person name="Jarvis E.D."/>
            <person name="Hiller M."/>
            <person name="Vernes S.C."/>
            <person name="Myers E.W."/>
            <person name="Teeling E.C."/>
        </authorList>
    </citation>
    <scope>NUCLEOTIDE SEQUENCE [LARGE SCALE GENOMIC DNA]</scope>
    <source>
        <strain evidence="2">Bat1K_MPI-CBG_1</strain>
    </source>
</reference>
<evidence type="ECO:0000256" key="1">
    <source>
        <dbReference type="SAM" id="MobiDB-lite"/>
    </source>
</evidence>
<comment type="caution">
    <text evidence="2">The sequence shown here is derived from an EMBL/GenBank/DDBJ whole genome shotgun (WGS) entry which is preliminary data.</text>
</comment>
<name>A0A834ET92_9CHIR</name>
<gene>
    <name evidence="2" type="ORF">HJG60_009959</name>
</gene>
<accession>A0A834ET92</accession>
<proteinExistence type="predicted"/>
<dbReference type="EMBL" id="JABVXQ010000002">
    <property type="protein sequence ID" value="KAF6125542.1"/>
    <property type="molecule type" value="Genomic_DNA"/>
</dbReference>
<evidence type="ECO:0000313" key="3">
    <source>
        <dbReference type="Proteomes" id="UP000664940"/>
    </source>
</evidence>
<organism evidence="2 3">
    <name type="scientific">Phyllostomus discolor</name>
    <name type="common">pale spear-nosed bat</name>
    <dbReference type="NCBI Taxonomy" id="89673"/>
    <lineage>
        <taxon>Eukaryota</taxon>
        <taxon>Metazoa</taxon>
        <taxon>Chordata</taxon>
        <taxon>Craniata</taxon>
        <taxon>Vertebrata</taxon>
        <taxon>Euteleostomi</taxon>
        <taxon>Mammalia</taxon>
        <taxon>Eutheria</taxon>
        <taxon>Laurasiatheria</taxon>
        <taxon>Chiroptera</taxon>
        <taxon>Yangochiroptera</taxon>
        <taxon>Phyllostomidae</taxon>
        <taxon>Phyllostominae</taxon>
        <taxon>Phyllostomus</taxon>
    </lineage>
</organism>
<sequence length="139" mass="15277">MRDTTEGKPAAPSNPIQDFLMFQHSSSSASPPTRCPSLWGPLPPPLEPTSPGAFQCCHQAGMPLLPASASPSQEALGGYASQGSLDIVGLKKKKKQREREREREIRKTIEIKSDLHSKPSTSKVFREDSKYLDIPKVCF</sequence>
<evidence type="ECO:0000313" key="2">
    <source>
        <dbReference type="EMBL" id="KAF6125542.1"/>
    </source>
</evidence>
<dbReference type="Proteomes" id="UP000664940">
    <property type="component" value="Unassembled WGS sequence"/>
</dbReference>
<dbReference type="AlphaFoldDB" id="A0A834ET92"/>
<feature type="region of interest" description="Disordered" evidence="1">
    <location>
        <begin position="1"/>
        <end position="43"/>
    </location>
</feature>